<keyword evidence="1" id="KW-1185">Reference proteome</keyword>
<protein>
    <submittedName>
        <fullName evidence="2">Uncharacterized protein</fullName>
    </submittedName>
</protein>
<accession>A0A915K6N4</accession>
<dbReference type="AlphaFoldDB" id="A0A915K6N4"/>
<reference evidence="2" key="1">
    <citation type="submission" date="2022-11" db="UniProtKB">
        <authorList>
            <consortium name="WormBaseParasite"/>
        </authorList>
    </citation>
    <scope>IDENTIFICATION</scope>
</reference>
<sequence length="67" mass="7250">MFGTPRINALSGIPIHSGYRYTTIKLGSCPNSTVLWFEPCYQSTGFYHLAYLLSPGRDGNPIPGAGS</sequence>
<organism evidence="1 2">
    <name type="scientific">Romanomermis culicivorax</name>
    <name type="common">Nematode worm</name>
    <dbReference type="NCBI Taxonomy" id="13658"/>
    <lineage>
        <taxon>Eukaryota</taxon>
        <taxon>Metazoa</taxon>
        <taxon>Ecdysozoa</taxon>
        <taxon>Nematoda</taxon>
        <taxon>Enoplea</taxon>
        <taxon>Dorylaimia</taxon>
        <taxon>Mermithida</taxon>
        <taxon>Mermithoidea</taxon>
        <taxon>Mermithidae</taxon>
        <taxon>Romanomermis</taxon>
    </lineage>
</organism>
<proteinExistence type="predicted"/>
<dbReference type="WBParaSite" id="nRc.2.0.1.t33988-RA">
    <property type="protein sequence ID" value="nRc.2.0.1.t33988-RA"/>
    <property type="gene ID" value="nRc.2.0.1.g33988"/>
</dbReference>
<evidence type="ECO:0000313" key="1">
    <source>
        <dbReference type="Proteomes" id="UP000887565"/>
    </source>
</evidence>
<evidence type="ECO:0000313" key="2">
    <source>
        <dbReference type="WBParaSite" id="nRc.2.0.1.t33988-RA"/>
    </source>
</evidence>
<name>A0A915K6N4_ROMCU</name>
<dbReference type="Proteomes" id="UP000887565">
    <property type="component" value="Unplaced"/>
</dbReference>